<sequence length="862" mass="100108">MMEADQNSQAQTKQEDFQPEPSPRFGEDNFSPKTIRIYNDNQVSPSDINESKIAPYKQSENDFSFSQNLDESNDCCDEQQFPNQNDQSFSRNTHQDFLECSIISQSQIFQNQYKYETQEQLQEAFKNSINLVEQKWMDIKNWPESSPLRIELFSLEMQAVHGSYYRNKIKVQEYVNGMGLQESNKLAYIESWKHKFRKTQKESMQSYVQIVEKNQEMLQRLETYVRKGNQAQQNQQQSQQSTVANTTTRGGVGYDDTIDHQNRKLEDKEQQKQKQNTTDCQLQSSQQYLKNQLKKHIQKIQSEQEVRLKPQESPQNSPPKPIEYIIKRQTYQTKSPPSQFSPNKDIEAVYSATDNNYSKIDNNSLIQSTGSPDSPKKLDTRKLSIYSQQHITDQKPITKQVQIEQNQKLEEYLCLKEIQNNDNLRISNQSQLETGTDQLDSTEQKEVSIDNQPMKIEELQVVKKQNKQKPVSRELQEKPRKVIEISLAEDIPLTQRLSPSKSSILTQKEEQLFQPIDDSDYNSSSAIDFAANSMHTPQNNKHEFSRFSMFESATPVTNQKFQTPGHSRSLLGCTTSPSTSRISRKSQKLDFSFKHYVTLQSNKENDDIRSNSRQYKLRQIDEKSQTQELEQEEEFEVIDVNGKLPKSIGRIDSQGLNLLEGSKDEMPIYKVRLDLQEQQYLSKILGINMKELQKFSILKSFGTFKCKDAQNLMIKLQDPLNLLNAASGDITHLNQLPSISTNCQFLHKTYNRLSGLLRSRFSQQLCFHHRLLEEDGLILISRSISDEQALRLKQQPVRGGYFSKSMNLGLQIKSEDDETIVSYRYFYCVDYQLLYDNQLKQNNLKVAQQDVQTVIEALTKVM</sequence>
<feature type="compositionally biased region" description="Polar residues" evidence="1">
    <location>
        <begin position="39"/>
        <end position="48"/>
    </location>
</feature>
<evidence type="ECO:0000313" key="2">
    <source>
        <dbReference type="EMBL" id="CDW86660.1"/>
    </source>
</evidence>
<protein>
    <submittedName>
        <fullName evidence="2">Uncharacterized protein</fullName>
    </submittedName>
</protein>
<accession>A0A078AW19</accession>
<dbReference type="AlphaFoldDB" id="A0A078AW19"/>
<feature type="region of interest" description="Disordered" evidence="1">
    <location>
        <begin position="558"/>
        <end position="579"/>
    </location>
</feature>
<keyword evidence="3" id="KW-1185">Reference proteome</keyword>
<feature type="compositionally biased region" description="Low complexity" evidence="1">
    <location>
        <begin position="229"/>
        <end position="248"/>
    </location>
</feature>
<proteinExistence type="predicted"/>
<evidence type="ECO:0000313" key="3">
    <source>
        <dbReference type="Proteomes" id="UP000039865"/>
    </source>
</evidence>
<name>A0A078AW19_STYLE</name>
<dbReference type="InParanoid" id="A0A078AW19"/>
<feature type="compositionally biased region" description="Polar residues" evidence="1">
    <location>
        <begin position="1"/>
        <end position="12"/>
    </location>
</feature>
<dbReference type="Proteomes" id="UP000039865">
    <property type="component" value="Unassembled WGS sequence"/>
</dbReference>
<feature type="region of interest" description="Disordered" evidence="1">
    <location>
        <begin position="1"/>
        <end position="59"/>
    </location>
</feature>
<organism evidence="2 3">
    <name type="scientific">Stylonychia lemnae</name>
    <name type="common">Ciliate</name>
    <dbReference type="NCBI Taxonomy" id="5949"/>
    <lineage>
        <taxon>Eukaryota</taxon>
        <taxon>Sar</taxon>
        <taxon>Alveolata</taxon>
        <taxon>Ciliophora</taxon>
        <taxon>Intramacronucleata</taxon>
        <taxon>Spirotrichea</taxon>
        <taxon>Stichotrichia</taxon>
        <taxon>Sporadotrichida</taxon>
        <taxon>Oxytrichidae</taxon>
        <taxon>Stylonychinae</taxon>
        <taxon>Stylonychia</taxon>
    </lineage>
</organism>
<reference evidence="2 3" key="1">
    <citation type="submission" date="2014-06" db="EMBL/GenBank/DDBJ databases">
        <authorList>
            <person name="Swart Estienne"/>
        </authorList>
    </citation>
    <scope>NUCLEOTIDE SEQUENCE [LARGE SCALE GENOMIC DNA]</scope>
    <source>
        <strain evidence="2 3">130c</strain>
    </source>
</reference>
<gene>
    <name evidence="2" type="primary">Contig14915.g15895</name>
    <name evidence="2" type="ORF">STYLEM_15758</name>
</gene>
<feature type="region of interest" description="Disordered" evidence="1">
    <location>
        <begin position="227"/>
        <end position="258"/>
    </location>
</feature>
<dbReference type="EMBL" id="CCKQ01014864">
    <property type="protein sequence ID" value="CDW86660.1"/>
    <property type="molecule type" value="Genomic_DNA"/>
</dbReference>
<evidence type="ECO:0000256" key="1">
    <source>
        <dbReference type="SAM" id="MobiDB-lite"/>
    </source>
</evidence>